<dbReference type="PROSITE" id="PS50089">
    <property type="entry name" value="ZF_RING_2"/>
    <property type="match status" value="1"/>
</dbReference>
<evidence type="ECO:0000256" key="8">
    <source>
        <dbReference type="PROSITE-ProRule" id="PRU00175"/>
    </source>
</evidence>
<dbReference type="InterPro" id="IPR018957">
    <property type="entry name" value="Znf_C3HC4_RING-type"/>
</dbReference>
<sequence>MTINDDFINTGLTMEQDQWKKMSSFHEKVATIKSKFNVDFKESTNRQDEVTVKAVYNGPVGNVAMENHAIRALLQLYQKTLNSHLSLSQPNGASGFNLSLNNLDKGYLSGEASNGPELNGNLTQQENKTPSGEDSKEERCPICLDSFTNKKQLKCKHEFCDKCLRETKKHQGPICPICKDVFGVIEGDQPVGTMRWDKIGYPLSGFPGCGHIVITYNIPSGKQTKKHPKPGEYYSGIARQAYLPDNKEGNEVLLLLKKAFDQKLIFTIGTSRTTGLDNQVTWNDIHHKTSPSGGPDCFGYPDPDYLSRVKEELKAKGIE</sequence>
<dbReference type="GO" id="GO:0007219">
    <property type="term" value="P:Notch signaling pathway"/>
    <property type="evidence" value="ECO:0007669"/>
    <property type="project" value="InterPro"/>
</dbReference>
<dbReference type="SMART" id="SM00184">
    <property type="entry name" value="RING"/>
    <property type="match status" value="1"/>
</dbReference>
<organism evidence="12 13">
    <name type="scientific">Austrofundulus limnaeus</name>
    <name type="common">Annual killifish</name>
    <dbReference type="NCBI Taxonomy" id="52670"/>
    <lineage>
        <taxon>Eukaryota</taxon>
        <taxon>Metazoa</taxon>
        <taxon>Chordata</taxon>
        <taxon>Craniata</taxon>
        <taxon>Vertebrata</taxon>
        <taxon>Euteleostomi</taxon>
        <taxon>Actinopterygii</taxon>
        <taxon>Neopterygii</taxon>
        <taxon>Teleostei</taxon>
        <taxon>Neoteleostei</taxon>
        <taxon>Acanthomorphata</taxon>
        <taxon>Ovalentaria</taxon>
        <taxon>Atherinomorphae</taxon>
        <taxon>Cyprinodontiformes</taxon>
        <taxon>Rivulidae</taxon>
        <taxon>Austrofundulus</taxon>
    </lineage>
</organism>
<protein>
    <recommendedName>
        <fullName evidence="9">E3 ubiquitin-protein ligase</fullName>
        <ecNumber evidence="9">2.3.2.27</ecNumber>
    </recommendedName>
</protein>
<dbReference type="InterPro" id="IPR039398">
    <property type="entry name" value="Deltex_fam"/>
</dbReference>
<dbReference type="Pfam" id="PF18102">
    <property type="entry name" value="DTC"/>
    <property type="match status" value="1"/>
</dbReference>
<dbReference type="PROSITE" id="PS00518">
    <property type="entry name" value="ZF_RING_1"/>
    <property type="match status" value="1"/>
</dbReference>
<evidence type="ECO:0000256" key="5">
    <source>
        <dbReference type="ARBA" id="ARBA00022723"/>
    </source>
</evidence>
<feature type="domain" description="RING-type" evidence="11">
    <location>
        <begin position="140"/>
        <end position="179"/>
    </location>
</feature>
<comment type="pathway">
    <text evidence="2 9">Protein modification; protein ubiquitination.</text>
</comment>
<dbReference type="UniPathway" id="UPA00143"/>
<evidence type="ECO:0000313" key="12">
    <source>
        <dbReference type="Proteomes" id="UP000192220"/>
    </source>
</evidence>
<reference evidence="13" key="1">
    <citation type="submission" date="2025-08" db="UniProtKB">
        <authorList>
            <consortium name="RefSeq"/>
        </authorList>
    </citation>
    <scope>IDENTIFICATION</scope>
    <source>
        <strain evidence="13">Quisiro</strain>
        <tissue evidence="13">Liver</tissue>
    </source>
</reference>
<dbReference type="SUPFAM" id="SSF57850">
    <property type="entry name" value="RING/U-box"/>
    <property type="match status" value="1"/>
</dbReference>
<comment type="subcellular location">
    <subcellularLocation>
        <location evidence="9">Cytoplasm</location>
    </subcellularLocation>
</comment>
<dbReference type="Gene3D" id="3.30.40.10">
    <property type="entry name" value="Zinc/RING finger domain, C3HC4 (zinc finger)"/>
    <property type="match status" value="1"/>
</dbReference>
<dbReference type="KEGG" id="alim:106533945"/>
<dbReference type="Proteomes" id="UP000192220">
    <property type="component" value="Unplaced"/>
</dbReference>
<name>A0A2I4D0V1_AUSLI</name>
<dbReference type="InterPro" id="IPR001841">
    <property type="entry name" value="Znf_RING"/>
</dbReference>
<feature type="region of interest" description="Disordered" evidence="10">
    <location>
        <begin position="109"/>
        <end position="138"/>
    </location>
</feature>
<accession>A0A2I4D0V1</accession>
<keyword evidence="6 8" id="KW-0863">Zinc-finger</keyword>
<evidence type="ECO:0000259" key="11">
    <source>
        <dbReference type="PROSITE" id="PS50089"/>
    </source>
</evidence>
<feature type="compositionally biased region" description="Polar residues" evidence="10">
    <location>
        <begin position="120"/>
        <end position="130"/>
    </location>
</feature>
<keyword evidence="12" id="KW-1185">Reference proteome</keyword>
<dbReference type="OrthoDB" id="527344at2759"/>
<dbReference type="InParanoid" id="A0A2I4D0V1"/>
<dbReference type="InterPro" id="IPR013083">
    <property type="entry name" value="Znf_RING/FYVE/PHD"/>
</dbReference>
<keyword evidence="4 9" id="KW-0808">Transferase</keyword>
<dbReference type="AlphaFoldDB" id="A0A2I4D0V1"/>
<dbReference type="GeneID" id="106533945"/>
<evidence type="ECO:0000256" key="6">
    <source>
        <dbReference type="ARBA" id="ARBA00022771"/>
    </source>
</evidence>
<comment type="catalytic activity">
    <reaction evidence="1 9">
        <text>S-ubiquitinyl-[E2 ubiquitin-conjugating enzyme]-L-cysteine + [acceptor protein]-L-lysine = [E2 ubiquitin-conjugating enzyme]-L-cysteine + N(6)-ubiquitinyl-[acceptor protein]-L-lysine.</text>
        <dbReference type="EC" id="2.3.2.27"/>
    </reaction>
</comment>
<evidence type="ECO:0000256" key="1">
    <source>
        <dbReference type="ARBA" id="ARBA00000900"/>
    </source>
</evidence>
<dbReference type="Pfam" id="PF00097">
    <property type="entry name" value="zf-C3HC4"/>
    <property type="match status" value="1"/>
</dbReference>
<dbReference type="GO" id="GO:0008270">
    <property type="term" value="F:zinc ion binding"/>
    <property type="evidence" value="ECO:0007669"/>
    <property type="project" value="UniProtKB-KW"/>
</dbReference>
<evidence type="ECO:0000256" key="10">
    <source>
        <dbReference type="SAM" id="MobiDB-lite"/>
    </source>
</evidence>
<comment type="similarity">
    <text evidence="3 9">Belongs to the Deltex family.</text>
</comment>
<dbReference type="STRING" id="52670.A0A2I4D0V1"/>
<keyword evidence="7 9" id="KW-0862">Zinc</keyword>
<dbReference type="CDD" id="cd09633">
    <property type="entry name" value="Deltex_C"/>
    <property type="match status" value="1"/>
</dbReference>
<dbReference type="EC" id="2.3.2.27" evidence="9"/>
<dbReference type="GO" id="GO:0005737">
    <property type="term" value="C:cytoplasm"/>
    <property type="evidence" value="ECO:0007669"/>
    <property type="project" value="UniProtKB-SubCell"/>
</dbReference>
<proteinExistence type="inferred from homology"/>
<keyword evidence="5 9" id="KW-0479">Metal-binding</keyword>
<dbReference type="Gene3D" id="3.30.390.130">
    <property type="match status" value="1"/>
</dbReference>
<keyword evidence="9" id="KW-0963">Cytoplasm</keyword>
<dbReference type="GO" id="GO:0061630">
    <property type="term" value="F:ubiquitin protein ligase activity"/>
    <property type="evidence" value="ECO:0007669"/>
    <property type="project" value="UniProtKB-UniRule"/>
</dbReference>
<dbReference type="InterPro" id="IPR017907">
    <property type="entry name" value="Znf_RING_CS"/>
</dbReference>
<dbReference type="GO" id="GO:0016567">
    <property type="term" value="P:protein ubiquitination"/>
    <property type="evidence" value="ECO:0007669"/>
    <property type="project" value="UniProtKB-UniRule"/>
</dbReference>
<gene>
    <name evidence="13" type="primary">LOC106533945</name>
</gene>
<dbReference type="PANTHER" id="PTHR12622">
    <property type="entry name" value="DELTEX-RELATED"/>
    <property type="match status" value="1"/>
</dbReference>
<evidence type="ECO:0000313" key="13">
    <source>
        <dbReference type="RefSeq" id="XP_013885870.1"/>
    </source>
</evidence>
<dbReference type="InterPro" id="IPR039396">
    <property type="entry name" value="Deltex_C"/>
</dbReference>
<evidence type="ECO:0000256" key="7">
    <source>
        <dbReference type="ARBA" id="ARBA00022833"/>
    </source>
</evidence>
<dbReference type="RefSeq" id="XP_013885870.1">
    <property type="nucleotide sequence ID" value="XM_014030416.1"/>
</dbReference>
<evidence type="ECO:0000256" key="4">
    <source>
        <dbReference type="ARBA" id="ARBA00022679"/>
    </source>
</evidence>
<evidence type="ECO:0000256" key="2">
    <source>
        <dbReference type="ARBA" id="ARBA00004906"/>
    </source>
</evidence>
<evidence type="ECO:0000256" key="3">
    <source>
        <dbReference type="ARBA" id="ARBA00009413"/>
    </source>
</evidence>
<dbReference type="InterPro" id="IPR039399">
    <property type="entry name" value="Deltex_C_sf"/>
</dbReference>
<evidence type="ECO:0000256" key="9">
    <source>
        <dbReference type="RuleBase" id="RU367105"/>
    </source>
</evidence>